<dbReference type="PROSITE" id="PS51257">
    <property type="entry name" value="PROKAR_LIPOPROTEIN"/>
    <property type="match status" value="1"/>
</dbReference>
<dbReference type="RefSeq" id="WP_377065070.1">
    <property type="nucleotide sequence ID" value="NZ_JBHSJJ010000006.1"/>
</dbReference>
<reference evidence="3" key="1">
    <citation type="journal article" date="2019" name="Int. J. Syst. Evol. Microbiol.">
        <title>The Global Catalogue of Microorganisms (GCM) 10K type strain sequencing project: providing services to taxonomists for standard genome sequencing and annotation.</title>
        <authorList>
            <consortium name="The Broad Institute Genomics Platform"/>
            <consortium name="The Broad Institute Genome Sequencing Center for Infectious Disease"/>
            <person name="Wu L."/>
            <person name="Ma J."/>
        </authorList>
    </citation>
    <scope>NUCLEOTIDE SEQUENCE [LARGE SCALE GENOMIC DNA]</scope>
    <source>
        <strain evidence="3">CGMCC 4.7466</strain>
    </source>
</reference>
<comment type="caution">
    <text evidence="2">The sequence shown here is derived from an EMBL/GenBank/DDBJ whole genome shotgun (WGS) entry which is preliminary data.</text>
</comment>
<dbReference type="InterPro" id="IPR002931">
    <property type="entry name" value="Transglutaminase-like"/>
</dbReference>
<sequence length="450" mass="50897">MINLRILLLGLILIVSSCQPDSKEKKDGRVSDGNKKIAKVDIAEIEAGIKTYIENREKEGEGYFHLSDSDHDLQLKLVRVHTEYLSNLGPGRFFACVDLADVSGDVYDVDFFMEGEPGNMTVTETTVHKLNGKPNYTWKQQKDKTWYRVPVEGASTDLLGVIEGQDEFEFSYRAKLPKITEGAKMWIPMAKSDSFQTVNLVSLRAPGTREILEEKENGNTILYLELEPGHSDETVEIIYHVKRLEKGPYEEKEAFLDKYLGSNRLMPVDRRFREIALEAIGDKRKDSKLMQARAIYDYIIDNMRYMKYGDYGKGDAVYACDAKTGNCTEFHSLFISLARSVDIPARFSIGASIPSERNEGGIDGYHCWAEFYAEGKWWPVDISEGNKYTALATYYFGRHPANRIELSHGRDIEIVPGPEAGPINFLVFPILEVGGKPAIVETTFSFTRNS</sequence>
<organism evidence="2 3">
    <name type="scientific">Negadavirga shengliensis</name>
    <dbReference type="NCBI Taxonomy" id="1389218"/>
    <lineage>
        <taxon>Bacteria</taxon>
        <taxon>Pseudomonadati</taxon>
        <taxon>Bacteroidota</taxon>
        <taxon>Cytophagia</taxon>
        <taxon>Cytophagales</taxon>
        <taxon>Cyclobacteriaceae</taxon>
        <taxon>Negadavirga</taxon>
    </lineage>
</organism>
<dbReference type="PANTHER" id="PTHR38339">
    <property type="entry name" value="TRANSGLUTAMINASE DOMAIN PROTEIN"/>
    <property type="match status" value="1"/>
</dbReference>
<name>A0ABV9T1H3_9BACT</name>
<dbReference type="InterPro" id="IPR038765">
    <property type="entry name" value="Papain-like_cys_pep_sf"/>
</dbReference>
<evidence type="ECO:0000313" key="2">
    <source>
        <dbReference type="EMBL" id="MFC4872568.1"/>
    </source>
</evidence>
<dbReference type="Gene3D" id="3.10.620.30">
    <property type="match status" value="1"/>
</dbReference>
<gene>
    <name evidence="2" type="ORF">ACFPFU_12805</name>
</gene>
<dbReference type="EMBL" id="JBHSJJ010000006">
    <property type="protein sequence ID" value="MFC4872568.1"/>
    <property type="molecule type" value="Genomic_DNA"/>
</dbReference>
<proteinExistence type="predicted"/>
<dbReference type="Proteomes" id="UP001595818">
    <property type="component" value="Unassembled WGS sequence"/>
</dbReference>
<dbReference type="PANTHER" id="PTHR38339:SF1">
    <property type="entry name" value="TRANSGLUTAMINASE-LIKE DOMAIN-CONTAINING PROTEIN"/>
    <property type="match status" value="1"/>
</dbReference>
<dbReference type="Pfam" id="PF01841">
    <property type="entry name" value="Transglut_core"/>
    <property type="match status" value="1"/>
</dbReference>
<accession>A0ABV9T1H3</accession>
<protein>
    <submittedName>
        <fullName evidence="2">Transglutaminase domain-containing protein</fullName>
    </submittedName>
</protein>
<dbReference type="SMART" id="SM00460">
    <property type="entry name" value="TGc"/>
    <property type="match status" value="1"/>
</dbReference>
<dbReference type="SUPFAM" id="SSF54001">
    <property type="entry name" value="Cysteine proteinases"/>
    <property type="match status" value="1"/>
</dbReference>
<evidence type="ECO:0000259" key="1">
    <source>
        <dbReference type="SMART" id="SM00460"/>
    </source>
</evidence>
<keyword evidence="3" id="KW-1185">Reference proteome</keyword>
<evidence type="ECO:0000313" key="3">
    <source>
        <dbReference type="Proteomes" id="UP001595818"/>
    </source>
</evidence>
<feature type="domain" description="Transglutaminase-like" evidence="1">
    <location>
        <begin position="319"/>
        <end position="384"/>
    </location>
</feature>